<dbReference type="Pfam" id="PF02411">
    <property type="entry name" value="MerT"/>
    <property type="match status" value="1"/>
</dbReference>
<feature type="transmembrane region" description="Helical" evidence="15">
    <location>
        <begin position="48"/>
        <end position="65"/>
    </location>
</feature>
<dbReference type="InterPro" id="IPR003457">
    <property type="entry name" value="Transprt_MerT"/>
</dbReference>
<keyword evidence="6" id="KW-1003">Cell membrane</keyword>
<evidence type="ECO:0000256" key="11">
    <source>
        <dbReference type="ARBA" id="ARBA00022989"/>
    </source>
</evidence>
<evidence type="ECO:0000256" key="12">
    <source>
        <dbReference type="ARBA" id="ARBA00023136"/>
    </source>
</evidence>
<keyword evidence="11 15" id="KW-1133">Transmembrane helix</keyword>
<reference evidence="17 18" key="1">
    <citation type="submission" date="2017-04" db="EMBL/GenBank/DDBJ databases">
        <authorList>
            <person name="Afonso C.L."/>
            <person name="Miller P.J."/>
            <person name="Scott M.A."/>
            <person name="Spackman E."/>
            <person name="Goraichik I."/>
            <person name="Dimitrov K.M."/>
            <person name="Suarez D.L."/>
            <person name="Swayne D.E."/>
        </authorList>
    </citation>
    <scope>NUCLEOTIDE SEQUENCE [LARGE SCALE GENOMIC DNA]</scope>
    <source>
        <strain evidence="17 18">DSM 26133</strain>
    </source>
</reference>
<evidence type="ECO:0000256" key="6">
    <source>
        <dbReference type="ARBA" id="ARBA00022475"/>
    </source>
</evidence>
<comment type="similarity">
    <text evidence="2">Belongs to the MerT family.</text>
</comment>
<comment type="subcellular location">
    <subcellularLocation>
        <location evidence="1">Cell inner membrane</location>
        <topology evidence="1">Multi-pass membrane protein</topology>
    </subcellularLocation>
</comment>
<feature type="transmembrane region" description="Helical" evidence="15">
    <location>
        <begin position="94"/>
        <end position="112"/>
    </location>
</feature>
<feature type="domain" description="HMA" evidence="16">
    <location>
        <begin position="131"/>
        <end position="197"/>
    </location>
</feature>
<protein>
    <recommendedName>
        <fullName evidence="3">Mercuric transport protein MerT</fullName>
    </recommendedName>
    <alternativeName>
        <fullName evidence="13">Mercury ion transport protein</fullName>
    </alternativeName>
</protein>
<dbReference type="AlphaFoldDB" id="A0A1W2G569"/>
<keyword evidence="12 15" id="KW-0472">Membrane</keyword>
<dbReference type="CDD" id="cd00371">
    <property type="entry name" value="HMA"/>
    <property type="match status" value="1"/>
</dbReference>
<accession>A0A1W2G569</accession>
<dbReference type="RefSeq" id="WP_084370512.1">
    <property type="nucleotide sequence ID" value="NZ_FWYF01000001.1"/>
</dbReference>
<dbReference type="PROSITE" id="PS50846">
    <property type="entry name" value="HMA_2"/>
    <property type="match status" value="1"/>
</dbReference>
<keyword evidence="7" id="KW-0997">Cell inner membrane</keyword>
<dbReference type="Gene3D" id="3.30.70.100">
    <property type="match status" value="1"/>
</dbReference>
<name>A0A1W2G569_REIFA</name>
<evidence type="ECO:0000259" key="16">
    <source>
        <dbReference type="PROSITE" id="PS50846"/>
    </source>
</evidence>
<evidence type="ECO:0000256" key="2">
    <source>
        <dbReference type="ARBA" id="ARBA00008224"/>
    </source>
</evidence>
<comment type="function">
    <text evidence="14">Involved in mercury resistance. Probably transfers a mercuric ion from the periplasmic Hg(2+)-binding protein MerP to the cytoplasmic mercuric reductase MerA.</text>
</comment>
<evidence type="ECO:0000256" key="10">
    <source>
        <dbReference type="ARBA" id="ARBA00022914"/>
    </source>
</evidence>
<dbReference type="GO" id="GO:0015097">
    <property type="term" value="F:mercury ion transmembrane transporter activity"/>
    <property type="evidence" value="ECO:0007669"/>
    <property type="project" value="InterPro"/>
</dbReference>
<dbReference type="InterPro" id="IPR036163">
    <property type="entry name" value="HMA_dom_sf"/>
</dbReference>
<evidence type="ECO:0000256" key="4">
    <source>
        <dbReference type="ARBA" id="ARBA00022448"/>
    </source>
</evidence>
<dbReference type="GO" id="GO:0005886">
    <property type="term" value="C:plasma membrane"/>
    <property type="evidence" value="ECO:0007669"/>
    <property type="project" value="UniProtKB-SubCell"/>
</dbReference>
<dbReference type="EMBL" id="FWYF01000001">
    <property type="protein sequence ID" value="SMD31815.1"/>
    <property type="molecule type" value="Genomic_DNA"/>
</dbReference>
<dbReference type="Gene3D" id="1.10.287.910">
    <property type="entry name" value="bacterial mercury transporter, merf"/>
    <property type="match status" value="1"/>
</dbReference>
<dbReference type="PROSITE" id="PS01047">
    <property type="entry name" value="HMA_1"/>
    <property type="match status" value="1"/>
</dbReference>
<dbReference type="InterPro" id="IPR017969">
    <property type="entry name" value="Heavy-metal-associated_CS"/>
</dbReference>
<dbReference type="InterPro" id="IPR001802">
    <property type="entry name" value="MerP/CopZ"/>
</dbReference>
<dbReference type="InterPro" id="IPR006121">
    <property type="entry name" value="HMA_dom"/>
</dbReference>
<gene>
    <name evidence="17" type="ORF">SAMN04488029_0153</name>
</gene>
<dbReference type="Proteomes" id="UP000192472">
    <property type="component" value="Unassembled WGS sequence"/>
</dbReference>
<evidence type="ECO:0000256" key="9">
    <source>
        <dbReference type="ARBA" id="ARBA00022723"/>
    </source>
</evidence>
<evidence type="ECO:0000256" key="5">
    <source>
        <dbReference type="ARBA" id="ARBA00022466"/>
    </source>
</evidence>
<keyword evidence="9" id="KW-0479">Metal-binding</keyword>
<sequence>MSSKKTNPWVISGVLAAISASLCCITPVLAFLAGSSGAAASFSLIEPFRPWLIGLTVVVLGFAWYQKLRSRTEAEIECVCEDEEKPSFWHTKKFLVIVTIFAATMLAFPYYADSFFPKTELSDSINVNLESTYEIEISGMTCAGCEEHVKHEISQLKGISKLDVSYQQESAVVSFDESKTSIEEIKTAVARTGYKVESVNKSK</sequence>
<keyword evidence="18" id="KW-1185">Reference proteome</keyword>
<dbReference type="PANTHER" id="PTHR46594:SF4">
    <property type="entry name" value="P-TYPE CATION-TRANSPORTING ATPASE"/>
    <property type="match status" value="1"/>
</dbReference>
<keyword evidence="8 15" id="KW-0812">Transmembrane</keyword>
<dbReference type="Pfam" id="PF00403">
    <property type="entry name" value="HMA"/>
    <property type="match status" value="1"/>
</dbReference>
<dbReference type="PANTHER" id="PTHR46594">
    <property type="entry name" value="P-TYPE CATION-TRANSPORTING ATPASE"/>
    <property type="match status" value="1"/>
</dbReference>
<dbReference type="PRINTS" id="PR00946">
    <property type="entry name" value="HGSCAVENGER"/>
</dbReference>
<evidence type="ECO:0000256" key="3">
    <source>
        <dbReference type="ARBA" id="ARBA00017053"/>
    </source>
</evidence>
<evidence type="ECO:0000256" key="1">
    <source>
        <dbReference type="ARBA" id="ARBA00004429"/>
    </source>
</evidence>
<proteinExistence type="inferred from homology"/>
<dbReference type="NCBIfam" id="NF033556">
    <property type="entry name" value="MerTP_fusion"/>
    <property type="match status" value="1"/>
</dbReference>
<dbReference type="OrthoDB" id="1493145at2"/>
<evidence type="ECO:0000313" key="17">
    <source>
        <dbReference type="EMBL" id="SMD31815.1"/>
    </source>
</evidence>
<evidence type="ECO:0000256" key="13">
    <source>
        <dbReference type="ARBA" id="ARBA00030934"/>
    </source>
</evidence>
<keyword evidence="10" id="KW-0476">Mercury</keyword>
<organism evidence="17 18">
    <name type="scientific">Reichenbachiella faecimaris</name>
    <dbReference type="NCBI Taxonomy" id="692418"/>
    <lineage>
        <taxon>Bacteria</taxon>
        <taxon>Pseudomonadati</taxon>
        <taxon>Bacteroidota</taxon>
        <taxon>Cytophagia</taxon>
        <taxon>Cytophagales</taxon>
        <taxon>Reichenbachiellaceae</taxon>
        <taxon>Reichenbachiella</taxon>
    </lineage>
</organism>
<evidence type="ECO:0000256" key="7">
    <source>
        <dbReference type="ARBA" id="ARBA00022519"/>
    </source>
</evidence>
<evidence type="ECO:0000256" key="15">
    <source>
        <dbReference type="SAM" id="Phobius"/>
    </source>
</evidence>
<evidence type="ECO:0000256" key="8">
    <source>
        <dbReference type="ARBA" id="ARBA00022692"/>
    </source>
</evidence>
<keyword evidence="5" id="KW-0475">Mercuric resistance</keyword>
<dbReference type="SUPFAM" id="SSF55008">
    <property type="entry name" value="HMA, heavy metal-associated domain"/>
    <property type="match status" value="1"/>
</dbReference>
<dbReference type="GO" id="GO:0046872">
    <property type="term" value="F:metal ion binding"/>
    <property type="evidence" value="ECO:0007669"/>
    <property type="project" value="UniProtKB-KW"/>
</dbReference>
<keyword evidence="4" id="KW-0813">Transport</keyword>
<dbReference type="FunFam" id="3.30.70.100:FF:000001">
    <property type="entry name" value="ATPase copper transporting beta"/>
    <property type="match status" value="1"/>
</dbReference>
<evidence type="ECO:0000256" key="14">
    <source>
        <dbReference type="ARBA" id="ARBA00045720"/>
    </source>
</evidence>
<dbReference type="STRING" id="692418.SAMN04488029_0153"/>
<evidence type="ECO:0000313" key="18">
    <source>
        <dbReference type="Proteomes" id="UP000192472"/>
    </source>
</evidence>